<dbReference type="Proteomes" id="UP000241444">
    <property type="component" value="Unassembled WGS sequence"/>
</dbReference>
<dbReference type="CDD" id="cd09598">
    <property type="entry name" value="M4_like"/>
    <property type="match status" value="1"/>
</dbReference>
<dbReference type="Gene3D" id="3.10.170.10">
    <property type="match status" value="1"/>
</dbReference>
<keyword evidence="2" id="KW-1185">Reference proteome</keyword>
<organism evidence="1 2">
    <name type="scientific">Phyllobacterium brassicacearum</name>
    <dbReference type="NCBI Taxonomy" id="314235"/>
    <lineage>
        <taxon>Bacteria</taxon>
        <taxon>Pseudomonadati</taxon>
        <taxon>Pseudomonadota</taxon>
        <taxon>Alphaproteobacteria</taxon>
        <taxon>Hyphomicrobiales</taxon>
        <taxon>Phyllobacteriaceae</taxon>
        <taxon>Phyllobacterium</taxon>
    </lineage>
</organism>
<evidence type="ECO:0000313" key="2">
    <source>
        <dbReference type="Proteomes" id="UP000241444"/>
    </source>
</evidence>
<dbReference type="EMBL" id="PGGO01000007">
    <property type="protein sequence ID" value="PSH68814.1"/>
    <property type="molecule type" value="Genomic_DNA"/>
</dbReference>
<gene>
    <name evidence="1" type="ORF">CU102_11070</name>
</gene>
<keyword evidence="1" id="KW-0645">Protease</keyword>
<dbReference type="SUPFAM" id="SSF55486">
    <property type="entry name" value="Metalloproteases ('zincins'), catalytic domain"/>
    <property type="match status" value="1"/>
</dbReference>
<keyword evidence="1" id="KW-0378">Hydrolase</keyword>
<dbReference type="OrthoDB" id="178184at2"/>
<proteinExistence type="predicted"/>
<sequence>MAKKSRELKVTRIERTGLYAARQFLDRALEEALKLRIPFDVYFQDPLVAEENPKLAFDEDNFVPWEPGIGDGPTSARFAVVDYDGSTEMLSPPARWDEKLNAFVDPKGKTLNRHNKDSLQFHQVNVWAILQRALDFFENGFGLGRPILWGVEGSRLIVVPHAGYGENAFYDRQSKSLQFYYFDRDKERIFTCLSTDIINHEFGHAVLDGIRPHFIESVLPETAAFHEFMGDLTAILITFRNNAFRQQLIAETKGDLESESTLSKLAEQFGKHVVNKPYLRSARNDLKYADVANDQRPHFMSQVLTGAMFDIVLRLSKYYVAERNRTVPQAFWDTIQRMQNMAVQPLDLLPPVDVTFRDYALAVLRAEEIANPTDPDGYRVMMLDVFERRGILEPSETAALKISHHVFDRLDLDVFYDVDRIASSRAEAYRFLDDNRKALFIPYGADIVVAELCTAQKLTRQARRQPRQILLQYIWREDIILKGDEFGRFNGQIASFLCGGTLALDENGNVLAWARKPGTLPLARPGKAADEEAQEGKKRRDAFLAALAQRIKAGRIGTAIGGERGLLAKSVAPLTSRTVNGAVRFELSPHIGIHDDEHDVLGGRSWQISS</sequence>
<dbReference type="GO" id="GO:0006508">
    <property type="term" value="P:proteolysis"/>
    <property type="evidence" value="ECO:0007669"/>
    <property type="project" value="UniProtKB-KW"/>
</dbReference>
<dbReference type="AlphaFoldDB" id="A0A2P7BQT7"/>
<comment type="caution">
    <text evidence="1">The sequence shown here is derived from an EMBL/GenBank/DDBJ whole genome shotgun (WGS) entry which is preliminary data.</text>
</comment>
<reference evidence="2" key="1">
    <citation type="submission" date="2017-11" db="EMBL/GenBank/DDBJ databases">
        <authorList>
            <person name="Kuznetsova I."/>
            <person name="Sazanova A."/>
            <person name="Chirak E."/>
            <person name="Safronova V."/>
            <person name="Willems A."/>
        </authorList>
    </citation>
    <scope>NUCLEOTIDE SEQUENCE [LARGE SCALE GENOMIC DNA]</scope>
    <source>
        <strain evidence="2">STM 196</strain>
    </source>
</reference>
<dbReference type="RefSeq" id="WP_106711156.1">
    <property type="nucleotide sequence ID" value="NZ_PGGO01000007.1"/>
</dbReference>
<name>A0A2P7BQT7_9HYPH</name>
<accession>A0A2P7BQT7</accession>
<evidence type="ECO:0000313" key="1">
    <source>
        <dbReference type="EMBL" id="PSH68814.1"/>
    </source>
</evidence>
<protein>
    <submittedName>
        <fullName evidence="1">Serine protease</fullName>
    </submittedName>
</protein>
<dbReference type="GO" id="GO:0008233">
    <property type="term" value="F:peptidase activity"/>
    <property type="evidence" value="ECO:0007669"/>
    <property type="project" value="UniProtKB-KW"/>
</dbReference>